<feature type="signal peptide" evidence="1">
    <location>
        <begin position="1"/>
        <end position="17"/>
    </location>
</feature>
<name>A0A078B8E8_STYLE</name>
<evidence type="ECO:0000313" key="3">
    <source>
        <dbReference type="Proteomes" id="UP000039865"/>
    </source>
</evidence>
<accession>A0A078B8E8</accession>
<keyword evidence="3" id="KW-1185">Reference proteome</keyword>
<gene>
    <name evidence="2" type="primary">Contig15375.g16388</name>
    <name evidence="2" type="ORF">STYLEM_19937</name>
</gene>
<dbReference type="Proteomes" id="UP000039865">
    <property type="component" value="Unassembled WGS sequence"/>
</dbReference>
<sequence length="486" mass="53853">MNKILFSAALLIATCNGIQVSKVLQQQRSQLLWKQEATNKFSWNATQELKWEVVNAFIDVQTSPDGDVFAIQKISSELQDTKYHLYLYNVTSNVWNLVNSDFEVKAVRFDRLGSMYYLDPKNCVHNSEKVKVVCGLSDFEVTVDKRIIGLIDSSGLQTADTLSSAYKPALVPPYEFKSLSGFKGITLLKDQPILIASDGTVDAKYGGEKLISISAGIDGSLWALQDEGNVSDFSVLKWQTIVQKWYKVDGAKGTCLSAYNEISVAIVNSLGLLSLSSQNGHQNEAIYVQSAPQPPAPKILDISTFTSTLAQKTDFDWMTDLINTTTFTKLNQVFKSSANDKPRTEAFASIKNKTNLFIVYKTNFNVVSGLFFSGPFPDSTTDNTLSGNTAVIFSITNRFAYPVDTSSYATYQEFHDVLTIKTYDSEVQISPQCGSSIRGNYVDTLVEVRRAWNSATFRGSLTLTGNVSDPDNRNVQCAEIEIYQGL</sequence>
<organism evidence="2 3">
    <name type="scientific">Stylonychia lemnae</name>
    <name type="common">Ciliate</name>
    <dbReference type="NCBI Taxonomy" id="5949"/>
    <lineage>
        <taxon>Eukaryota</taxon>
        <taxon>Sar</taxon>
        <taxon>Alveolata</taxon>
        <taxon>Ciliophora</taxon>
        <taxon>Intramacronucleata</taxon>
        <taxon>Spirotrichea</taxon>
        <taxon>Stichotrichia</taxon>
        <taxon>Sporadotrichida</taxon>
        <taxon>Oxytrichidae</taxon>
        <taxon>Stylonychinae</taxon>
        <taxon>Stylonychia</taxon>
    </lineage>
</organism>
<proteinExistence type="predicted"/>
<dbReference type="InParanoid" id="A0A078B8E8"/>
<feature type="chain" id="PRO_5001729871" evidence="1">
    <location>
        <begin position="18"/>
        <end position="486"/>
    </location>
</feature>
<evidence type="ECO:0000313" key="2">
    <source>
        <dbReference type="EMBL" id="CDW90790.1"/>
    </source>
</evidence>
<keyword evidence="1" id="KW-0732">Signal</keyword>
<protein>
    <submittedName>
        <fullName evidence="2">Uncharacterized protein</fullName>
    </submittedName>
</protein>
<reference evidence="2 3" key="1">
    <citation type="submission" date="2014-06" db="EMBL/GenBank/DDBJ databases">
        <authorList>
            <person name="Swart Estienne"/>
        </authorList>
    </citation>
    <scope>NUCLEOTIDE SEQUENCE [LARGE SCALE GENOMIC DNA]</scope>
    <source>
        <strain evidence="2 3">130c</strain>
    </source>
</reference>
<dbReference type="EMBL" id="CCKQ01018806">
    <property type="protein sequence ID" value="CDW90790.1"/>
    <property type="molecule type" value="Genomic_DNA"/>
</dbReference>
<evidence type="ECO:0000256" key="1">
    <source>
        <dbReference type="SAM" id="SignalP"/>
    </source>
</evidence>
<dbReference type="AlphaFoldDB" id="A0A078B8E8"/>